<organism evidence="10 11">
    <name type="scientific">Chthonomonas calidirosea (strain DSM 23976 / ICMP 18418 / T49)</name>
    <dbReference type="NCBI Taxonomy" id="1303518"/>
    <lineage>
        <taxon>Bacteria</taxon>
        <taxon>Bacillati</taxon>
        <taxon>Armatimonadota</taxon>
        <taxon>Chthonomonadia</taxon>
        <taxon>Chthonomonadales</taxon>
        <taxon>Chthonomonadaceae</taxon>
        <taxon>Chthonomonas</taxon>
    </lineage>
</organism>
<dbReference type="HOGENOM" id="CLU_007100_4_4_0"/>
<accession>S0EYP5</accession>
<feature type="transmembrane region" description="Helical" evidence="8">
    <location>
        <begin position="490"/>
        <end position="513"/>
    </location>
</feature>
<proteinExistence type="inferred from homology"/>
<gene>
    <name evidence="10" type="ORF">CCALI_01766</name>
</gene>
<dbReference type="PRINTS" id="PR01437">
    <property type="entry name" value="NUOXDRDTASE4"/>
</dbReference>
<comment type="subcellular location">
    <subcellularLocation>
        <location evidence="1">Endomembrane system</location>
        <topology evidence="1">Multi-pass membrane protein</topology>
    </subcellularLocation>
    <subcellularLocation>
        <location evidence="6">Membrane</location>
        <topology evidence="6">Multi-pass membrane protein</topology>
    </subcellularLocation>
</comment>
<dbReference type="GO" id="GO:0048039">
    <property type="term" value="F:ubiquinone binding"/>
    <property type="evidence" value="ECO:0007669"/>
    <property type="project" value="TreeGrafter"/>
</dbReference>
<evidence type="ECO:0000256" key="3">
    <source>
        <dbReference type="ARBA" id="ARBA00022692"/>
    </source>
</evidence>
<feature type="transmembrane region" description="Helical" evidence="8">
    <location>
        <begin position="308"/>
        <end position="329"/>
    </location>
</feature>
<evidence type="ECO:0000256" key="4">
    <source>
        <dbReference type="ARBA" id="ARBA00022989"/>
    </source>
</evidence>
<evidence type="ECO:0000256" key="5">
    <source>
        <dbReference type="ARBA" id="ARBA00023136"/>
    </source>
</evidence>
<feature type="transmembrane region" description="Helical" evidence="8">
    <location>
        <begin position="48"/>
        <end position="71"/>
    </location>
</feature>
<feature type="transmembrane region" description="Helical" evidence="8">
    <location>
        <begin position="112"/>
        <end position="131"/>
    </location>
</feature>
<evidence type="ECO:0000259" key="9">
    <source>
        <dbReference type="Pfam" id="PF00361"/>
    </source>
</evidence>
<dbReference type="GO" id="GO:0003954">
    <property type="term" value="F:NADH dehydrogenase activity"/>
    <property type="evidence" value="ECO:0007669"/>
    <property type="project" value="TreeGrafter"/>
</dbReference>
<dbReference type="PANTHER" id="PTHR43507">
    <property type="entry name" value="NADH-UBIQUINONE OXIDOREDUCTASE CHAIN 4"/>
    <property type="match status" value="1"/>
</dbReference>
<dbReference type="GO" id="GO:0012505">
    <property type="term" value="C:endomembrane system"/>
    <property type="evidence" value="ECO:0007669"/>
    <property type="project" value="UniProtKB-SubCell"/>
</dbReference>
<dbReference type="PANTHER" id="PTHR43507:SF1">
    <property type="entry name" value="NADH-UBIQUINONE OXIDOREDUCTASE CHAIN 4"/>
    <property type="match status" value="1"/>
</dbReference>
<evidence type="ECO:0000256" key="2">
    <source>
        <dbReference type="ARBA" id="ARBA00009025"/>
    </source>
</evidence>
<evidence type="ECO:0000313" key="11">
    <source>
        <dbReference type="Proteomes" id="UP000014227"/>
    </source>
</evidence>
<dbReference type="OrthoDB" id="9807568at2"/>
<dbReference type="InterPro" id="IPR001750">
    <property type="entry name" value="ND/Mrp_TM"/>
</dbReference>
<dbReference type="NCBIfam" id="TIGR01972">
    <property type="entry name" value="NDH_I_M"/>
    <property type="match status" value="1"/>
</dbReference>
<name>S0EYP5_CHTCT</name>
<dbReference type="GO" id="GO:0016020">
    <property type="term" value="C:membrane"/>
    <property type="evidence" value="ECO:0007669"/>
    <property type="project" value="UniProtKB-SubCell"/>
</dbReference>
<evidence type="ECO:0000256" key="1">
    <source>
        <dbReference type="ARBA" id="ARBA00004127"/>
    </source>
</evidence>
<reference evidence="11" key="1">
    <citation type="submission" date="2013-03" db="EMBL/GenBank/DDBJ databases">
        <title>Genome sequence of Chthonomonas calidirosea, the first sequenced genome from the Armatimonadetes phylum (formally candidate division OP10).</title>
        <authorList>
            <person name="Lee K.C.Y."/>
            <person name="Morgan X.C."/>
            <person name="Dunfield P.F."/>
            <person name="Tamas I."/>
            <person name="Houghton K.M."/>
            <person name="Vyssotski M."/>
            <person name="Ryan J.L.J."/>
            <person name="Lagutin K."/>
            <person name="McDonald I.R."/>
            <person name="Stott M.B."/>
        </authorList>
    </citation>
    <scope>NUCLEOTIDE SEQUENCE [LARGE SCALE GENOMIC DNA]</scope>
    <source>
        <strain evidence="11">DSM 23976 / ICMP 18418 / T49</strain>
    </source>
</reference>
<dbReference type="InterPro" id="IPR003918">
    <property type="entry name" value="NADH_UbQ_OxRdtase"/>
</dbReference>
<keyword evidence="10" id="KW-0560">Oxidoreductase</keyword>
<keyword evidence="5 8" id="KW-0472">Membrane</keyword>
<feature type="transmembrane region" description="Helical" evidence="8">
    <location>
        <begin position="166"/>
        <end position="183"/>
    </location>
</feature>
<dbReference type="AlphaFoldDB" id="S0EYP5"/>
<evidence type="ECO:0000256" key="6">
    <source>
        <dbReference type="RuleBase" id="RU000320"/>
    </source>
</evidence>
<keyword evidence="11" id="KW-1185">Reference proteome</keyword>
<feature type="domain" description="NADH:quinone oxidoreductase/Mrp antiporter transmembrane" evidence="9">
    <location>
        <begin position="159"/>
        <end position="445"/>
    </location>
</feature>
<dbReference type="eggNOG" id="COG1008">
    <property type="taxonomic scope" value="Bacteria"/>
</dbReference>
<dbReference type="GO" id="GO:0015990">
    <property type="term" value="P:electron transport coupled proton transport"/>
    <property type="evidence" value="ECO:0007669"/>
    <property type="project" value="TreeGrafter"/>
</dbReference>
<keyword evidence="3 6" id="KW-0812">Transmembrane</keyword>
<dbReference type="InParanoid" id="S0EYP5"/>
<feature type="compositionally biased region" description="Polar residues" evidence="7">
    <location>
        <begin position="593"/>
        <end position="611"/>
    </location>
</feature>
<sequence length="636" mass="69017">MQPISGLLSALIFLPVLESIIIMLLPRPGTEQKEGQLGPGGFDFARDLLVNSALLFTTINLLLAIVLFGAYHPNPLALPVRGLGPVMQFRERLNWIPLGGGHWVEYHLGVDGISILLILLTNLVILVSAVYASQAKRGAREMVALLLLLEGGLIGAYSALDLVLFYLFYEATLIPTYLIVGQYGGPERGKAAIKFFLYTFLGSVLMLVAIAAIYHYTGTFDILALSNPNSAAFAALHRLSPHLLMLLFGAFALAFAIKTPLFPFHTWLPDAYVEAPAVGSVALVLLKTGVYGFVRICLLIFSAQINQLAPFFIVLGIIGIVYGAIVASIQNDAKRLVAYSSVSHMGFVVVGIFSLTRIGLMGALLANLSHGLTTPLLFLGLGMLEERCGTRLFRDLGGLRKVMPTLATLLLIGTFSSMAVPFFSGFVGEFPVLLGSWISSQTATVGNFWPTAVAGTGMIFSAVYILWWYQRLMLGPLPETYRKLPDLGRYEWPVLVPLAALIFWLGIGTHYWVRPMSLPVEQTIPASSEAVRDDLPVATLLNQQWIEETYQAHREHGTIRLAPTGIPTHFPPGVHPPSSMMPPGGRIPAGLSPNPQRRSVPQGLPFSNSRFSRPMVSPPKTPRATTPAVPSGGNAK</sequence>
<dbReference type="EMBL" id="HF951689">
    <property type="protein sequence ID" value="CCW35579.1"/>
    <property type="molecule type" value="Genomic_DNA"/>
</dbReference>
<feature type="transmembrane region" description="Helical" evidence="8">
    <location>
        <begin position="236"/>
        <end position="257"/>
    </location>
</feature>
<feature type="transmembrane region" description="Helical" evidence="8">
    <location>
        <begin position="405"/>
        <end position="428"/>
    </location>
</feature>
<dbReference type="FunCoup" id="S0EYP5">
    <property type="interactions" value="121"/>
</dbReference>
<dbReference type="KEGG" id="ccz:CCALI_01766"/>
<feature type="transmembrane region" description="Helical" evidence="8">
    <location>
        <begin position="6"/>
        <end position="27"/>
    </location>
</feature>
<dbReference type="STRING" id="454171.CP488_02326"/>
<feature type="transmembrane region" description="Helical" evidence="8">
    <location>
        <begin position="448"/>
        <end position="469"/>
    </location>
</feature>
<protein>
    <submittedName>
        <fullName evidence="10">NADH dehydrogenase subunit M</fullName>
        <ecNumber evidence="10">1.6.5.3</ecNumber>
    </submittedName>
</protein>
<dbReference type="InterPro" id="IPR010227">
    <property type="entry name" value="NADH_Q_OxRdtase_chainM/4"/>
</dbReference>
<dbReference type="Proteomes" id="UP000014227">
    <property type="component" value="Chromosome I"/>
</dbReference>
<feature type="transmembrane region" description="Helical" evidence="8">
    <location>
        <begin position="361"/>
        <end position="384"/>
    </location>
</feature>
<evidence type="ECO:0000256" key="7">
    <source>
        <dbReference type="SAM" id="MobiDB-lite"/>
    </source>
</evidence>
<feature type="region of interest" description="Disordered" evidence="7">
    <location>
        <begin position="571"/>
        <end position="636"/>
    </location>
</feature>
<feature type="transmembrane region" description="Helical" evidence="8">
    <location>
        <begin position="336"/>
        <end position="355"/>
    </location>
</feature>
<dbReference type="Pfam" id="PF00361">
    <property type="entry name" value="Proton_antipo_M"/>
    <property type="match status" value="1"/>
</dbReference>
<dbReference type="RefSeq" id="WP_016483107.1">
    <property type="nucleotide sequence ID" value="NC_021487.1"/>
</dbReference>
<evidence type="ECO:0000313" key="10">
    <source>
        <dbReference type="EMBL" id="CCW35579.1"/>
    </source>
</evidence>
<dbReference type="EC" id="1.6.5.3" evidence="10"/>
<comment type="similarity">
    <text evidence="2">Belongs to the complex I subunit 4 family.</text>
</comment>
<keyword evidence="4 8" id="KW-1133">Transmembrane helix</keyword>
<dbReference type="PATRIC" id="fig|1303518.3.peg.1825"/>
<evidence type="ECO:0000256" key="8">
    <source>
        <dbReference type="SAM" id="Phobius"/>
    </source>
</evidence>
<dbReference type="GO" id="GO:0008137">
    <property type="term" value="F:NADH dehydrogenase (ubiquinone) activity"/>
    <property type="evidence" value="ECO:0007669"/>
    <property type="project" value="InterPro"/>
</dbReference>
<feature type="transmembrane region" description="Helical" evidence="8">
    <location>
        <begin position="195"/>
        <end position="216"/>
    </location>
</feature>
<dbReference type="GO" id="GO:0042773">
    <property type="term" value="P:ATP synthesis coupled electron transport"/>
    <property type="evidence" value="ECO:0007669"/>
    <property type="project" value="InterPro"/>
</dbReference>
<feature type="transmembrane region" description="Helical" evidence="8">
    <location>
        <begin position="143"/>
        <end position="160"/>
    </location>
</feature>
<feature type="transmembrane region" description="Helical" evidence="8">
    <location>
        <begin position="278"/>
        <end position="302"/>
    </location>
</feature>